<evidence type="ECO:0000256" key="1">
    <source>
        <dbReference type="ARBA" id="ARBA00022801"/>
    </source>
</evidence>
<dbReference type="InterPro" id="IPR041486">
    <property type="entry name" value="ThsA_STALD"/>
</dbReference>
<evidence type="ECO:0000256" key="6">
    <source>
        <dbReference type="ARBA" id="ARBA00035033"/>
    </source>
</evidence>
<dbReference type="CDD" id="cd01406">
    <property type="entry name" value="SIR2-like"/>
    <property type="match status" value="1"/>
</dbReference>
<dbReference type="EMBL" id="BMFV01000053">
    <property type="protein sequence ID" value="GGH88568.1"/>
    <property type="molecule type" value="Genomic_DNA"/>
</dbReference>
<evidence type="ECO:0000313" key="10">
    <source>
        <dbReference type="EMBL" id="GGH88568.1"/>
    </source>
</evidence>
<protein>
    <recommendedName>
        <fullName evidence="6">NAD(+) hydrolase ThsA</fullName>
        <ecNumber evidence="4">3.2.2.5</ecNumber>
    </recommendedName>
</protein>
<dbReference type="GO" id="GO:0051607">
    <property type="term" value="P:defense response to virus"/>
    <property type="evidence" value="ECO:0007669"/>
    <property type="project" value="UniProtKB-KW"/>
</dbReference>
<dbReference type="Pfam" id="PF18185">
    <property type="entry name" value="STALD"/>
    <property type="match status" value="1"/>
</dbReference>
<comment type="catalytic activity">
    <reaction evidence="7">
        <text>NAD(+) + H2O = ADP-D-ribose + nicotinamide + H(+)</text>
        <dbReference type="Rhea" id="RHEA:16301"/>
        <dbReference type="ChEBI" id="CHEBI:15377"/>
        <dbReference type="ChEBI" id="CHEBI:15378"/>
        <dbReference type="ChEBI" id="CHEBI:17154"/>
        <dbReference type="ChEBI" id="CHEBI:57540"/>
        <dbReference type="ChEBI" id="CHEBI:57967"/>
        <dbReference type="EC" id="3.2.2.5"/>
    </reaction>
    <physiologicalReaction direction="left-to-right" evidence="7">
        <dbReference type="Rhea" id="RHEA:16302"/>
    </physiologicalReaction>
</comment>
<evidence type="ECO:0000256" key="5">
    <source>
        <dbReference type="ARBA" id="ARBA00035014"/>
    </source>
</evidence>
<dbReference type="SUPFAM" id="SSF52467">
    <property type="entry name" value="DHS-like NAD/FAD-binding domain"/>
    <property type="match status" value="1"/>
</dbReference>
<organism evidence="10 11">
    <name type="scientific">Pullulanibacillus pueri</name>
    <dbReference type="NCBI Taxonomy" id="1437324"/>
    <lineage>
        <taxon>Bacteria</taxon>
        <taxon>Bacillati</taxon>
        <taxon>Bacillota</taxon>
        <taxon>Bacilli</taxon>
        <taxon>Bacillales</taxon>
        <taxon>Sporolactobacillaceae</taxon>
        <taxon>Pullulanibacillus</taxon>
    </lineage>
</organism>
<sequence>MEFSREINNFIDEYVSALKEGNAAIFAGAGLSIPSGVVNWKELLRRPASRLGLDVDKESDLVSLAQYIYNDSKTKTPLTELINNHFSQTGRINRNHEIISELPIRTFWTTNYDKLIEQALIKAGKRPDVKKRVNDLAVIKSKRDAIVYKMHGDVEVADEAVLIKNDYELYEKNNQMFTIALKGDLVSKTFLFIGFSFEDPNLEHILSRIKILLDDHTRTHYYFIKEVAEEDYPNNAEGKEQFQYDKIRQELKCADLERYSIKPLIVKKYEDITAILETITERYNRNNVLISGSAHEFNDYKVSGINAEDFVHKLSKTLNQKELKIATGFGVGVGSAVINGVLEGMEESGTRNINEHLIMRPFPQYATNGKEIGQLWEEYRQQLISECGIVIFMFGNKLTKKEESDEDIVVEANGVIREFDIAVDKNVKVIPIGVTGYASRKLWELVINDFHRYYPEFPYLKDKFIKLGEDGIEFNQLIKIVTDIVIEIRGGE</sequence>
<evidence type="ECO:0000313" key="11">
    <source>
        <dbReference type="Proteomes" id="UP000656813"/>
    </source>
</evidence>
<dbReference type="EC" id="3.2.2.5" evidence="4"/>
<evidence type="ECO:0000256" key="2">
    <source>
        <dbReference type="ARBA" id="ARBA00023027"/>
    </source>
</evidence>
<keyword evidence="2" id="KW-0520">NAD</keyword>
<keyword evidence="1" id="KW-0378">Hydrolase</keyword>
<dbReference type="InterPro" id="IPR029035">
    <property type="entry name" value="DHS-like_NAD/FAD-binding_dom"/>
</dbReference>
<proteinExistence type="inferred from homology"/>
<evidence type="ECO:0000256" key="8">
    <source>
        <dbReference type="PROSITE-ProRule" id="PRU00236"/>
    </source>
</evidence>
<evidence type="ECO:0000256" key="7">
    <source>
        <dbReference type="ARBA" id="ARBA00047575"/>
    </source>
</evidence>
<dbReference type="InterPro" id="IPR026590">
    <property type="entry name" value="Ssirtuin_cat_dom"/>
</dbReference>
<evidence type="ECO:0000256" key="3">
    <source>
        <dbReference type="ARBA" id="ARBA00023118"/>
    </source>
</evidence>
<reference evidence="10" key="1">
    <citation type="journal article" date="2014" name="Int. J. Syst. Evol. Microbiol.">
        <title>Complete genome sequence of Corynebacterium casei LMG S-19264T (=DSM 44701T), isolated from a smear-ripened cheese.</title>
        <authorList>
            <consortium name="US DOE Joint Genome Institute (JGI-PGF)"/>
            <person name="Walter F."/>
            <person name="Albersmeier A."/>
            <person name="Kalinowski J."/>
            <person name="Ruckert C."/>
        </authorList>
    </citation>
    <scope>NUCLEOTIDE SEQUENCE</scope>
    <source>
        <strain evidence="10">CGMCC 1.12777</strain>
    </source>
</reference>
<dbReference type="AlphaFoldDB" id="A0A8J3A1G7"/>
<feature type="domain" description="Deacetylase sirtuin-type" evidence="9">
    <location>
        <begin position="4"/>
        <end position="291"/>
    </location>
</feature>
<comment type="caution">
    <text evidence="10">The sequence shown here is derived from an EMBL/GenBank/DDBJ whole genome shotgun (WGS) entry which is preliminary data.</text>
</comment>
<name>A0A8J3A1G7_9BACL</name>
<dbReference type="Pfam" id="PF13289">
    <property type="entry name" value="SIR2_2"/>
    <property type="match status" value="1"/>
</dbReference>
<accession>A0A8J3A1G7</accession>
<evidence type="ECO:0000259" key="9">
    <source>
        <dbReference type="PROSITE" id="PS50305"/>
    </source>
</evidence>
<comment type="caution">
    <text evidence="8">Lacks conserved residue(s) required for the propagation of feature annotation.</text>
</comment>
<dbReference type="Proteomes" id="UP000656813">
    <property type="component" value="Unassembled WGS sequence"/>
</dbReference>
<reference evidence="10" key="2">
    <citation type="submission" date="2020-09" db="EMBL/GenBank/DDBJ databases">
        <authorList>
            <person name="Sun Q."/>
            <person name="Zhou Y."/>
        </authorList>
    </citation>
    <scope>NUCLEOTIDE SEQUENCE</scope>
    <source>
        <strain evidence="10">CGMCC 1.12777</strain>
    </source>
</reference>
<keyword evidence="11" id="KW-1185">Reference proteome</keyword>
<evidence type="ECO:0000256" key="4">
    <source>
        <dbReference type="ARBA" id="ARBA00034327"/>
    </source>
</evidence>
<keyword evidence="3" id="KW-0051">Antiviral defense</keyword>
<dbReference type="PROSITE" id="PS50305">
    <property type="entry name" value="SIRTUIN"/>
    <property type="match status" value="1"/>
</dbReference>
<dbReference type="RefSeq" id="WP_188499269.1">
    <property type="nucleotide sequence ID" value="NZ_BMFV01000053.1"/>
</dbReference>
<dbReference type="GO" id="GO:0003953">
    <property type="term" value="F:NAD+ nucleosidase activity"/>
    <property type="evidence" value="ECO:0007669"/>
    <property type="project" value="UniProtKB-EC"/>
</dbReference>
<comment type="similarity">
    <text evidence="5">Belongs to the soluble Thoeris ThsA family.</text>
</comment>
<gene>
    <name evidence="10" type="ORF">GCM10007096_41200</name>
</gene>